<keyword evidence="12" id="KW-0411">Iron-sulfur</keyword>
<evidence type="ECO:0000256" key="12">
    <source>
        <dbReference type="ARBA" id="ARBA00023014"/>
    </source>
</evidence>
<keyword evidence="6" id="KW-0479">Metal-binding</keyword>
<keyword evidence="8" id="KW-0378">Hydrolase</keyword>
<dbReference type="PANTHER" id="PTHR11472:SF41">
    <property type="entry name" value="ATP-DEPENDENT DNA HELICASE DDX11-RELATED"/>
    <property type="match status" value="1"/>
</dbReference>
<evidence type="ECO:0000256" key="17">
    <source>
        <dbReference type="ARBA" id="ARBA00044969"/>
    </source>
</evidence>
<name>A0ABQ8EYP5_9FUNG</name>
<evidence type="ECO:0000256" key="4">
    <source>
        <dbReference type="ARBA" id="ARBA00016387"/>
    </source>
</evidence>
<evidence type="ECO:0000256" key="3">
    <source>
        <dbReference type="ARBA" id="ARBA00008435"/>
    </source>
</evidence>
<evidence type="ECO:0000256" key="1">
    <source>
        <dbReference type="ARBA" id="ARBA00001966"/>
    </source>
</evidence>
<evidence type="ECO:0000256" key="19">
    <source>
        <dbReference type="ARBA" id="ARBA00045008"/>
    </source>
</evidence>
<comment type="subcellular location">
    <subcellularLocation>
        <location evidence="2">Nucleus</location>
    </subcellularLocation>
</comment>
<evidence type="ECO:0000256" key="14">
    <source>
        <dbReference type="ARBA" id="ARBA00023242"/>
    </source>
</evidence>
<protein>
    <recommendedName>
        <fullName evidence="5">ATP-dependent DNA helicase CHL1</fullName>
        <ecNumber evidence="17">5.6.2.3</ecNumber>
    </recommendedName>
    <alternativeName>
        <fullName evidence="4">ATP-dependent DNA helicase chl1</fullName>
    </alternativeName>
    <alternativeName>
        <fullName evidence="16">Chromosome loss protein 1</fullName>
    </alternativeName>
    <alternativeName>
        <fullName evidence="18 19">DNA 5'-3' helicase CHL1</fullName>
    </alternativeName>
</protein>
<dbReference type="InterPro" id="IPR006554">
    <property type="entry name" value="Helicase-like_DEXD_c2"/>
</dbReference>
<dbReference type="InterPro" id="IPR006555">
    <property type="entry name" value="ATP-dep_Helicase_C"/>
</dbReference>
<dbReference type="Pfam" id="PF13307">
    <property type="entry name" value="Helicase_C_2"/>
    <property type="match status" value="1"/>
</dbReference>
<evidence type="ECO:0000256" key="11">
    <source>
        <dbReference type="ARBA" id="ARBA00023004"/>
    </source>
</evidence>
<keyword evidence="9" id="KW-0347">Helicase</keyword>
<proteinExistence type="inferred from homology"/>
<dbReference type="InterPro" id="IPR013020">
    <property type="entry name" value="Rad3/Chl1-like"/>
</dbReference>
<dbReference type="EMBL" id="JAFCIX010000484">
    <property type="protein sequence ID" value="KAH6588967.1"/>
    <property type="molecule type" value="Genomic_DNA"/>
</dbReference>
<evidence type="ECO:0000256" key="8">
    <source>
        <dbReference type="ARBA" id="ARBA00022801"/>
    </source>
</evidence>
<dbReference type="PANTHER" id="PTHR11472">
    <property type="entry name" value="DNA REPAIR DEAD HELICASE RAD3/XP-D SUBFAMILY MEMBER"/>
    <property type="match status" value="1"/>
</dbReference>
<feature type="domain" description="Helicase ATP-binding" evidence="22">
    <location>
        <begin position="9"/>
        <end position="408"/>
    </location>
</feature>
<dbReference type="Proteomes" id="UP001648503">
    <property type="component" value="Unassembled WGS sequence"/>
</dbReference>
<dbReference type="Pfam" id="PF06733">
    <property type="entry name" value="DEAD_2"/>
    <property type="match status" value="1"/>
</dbReference>
<keyword evidence="10" id="KW-0067">ATP-binding</keyword>
<organism evidence="23 24">
    <name type="scientific">Batrachochytrium salamandrivorans</name>
    <dbReference type="NCBI Taxonomy" id="1357716"/>
    <lineage>
        <taxon>Eukaryota</taxon>
        <taxon>Fungi</taxon>
        <taxon>Fungi incertae sedis</taxon>
        <taxon>Chytridiomycota</taxon>
        <taxon>Chytridiomycota incertae sedis</taxon>
        <taxon>Chytridiomycetes</taxon>
        <taxon>Rhizophydiales</taxon>
        <taxon>Rhizophydiales incertae sedis</taxon>
        <taxon>Batrachochytrium</taxon>
    </lineage>
</organism>
<dbReference type="NCBIfam" id="TIGR00604">
    <property type="entry name" value="rad3"/>
    <property type="match status" value="1"/>
</dbReference>
<evidence type="ECO:0000313" key="24">
    <source>
        <dbReference type="Proteomes" id="UP001648503"/>
    </source>
</evidence>
<evidence type="ECO:0000256" key="6">
    <source>
        <dbReference type="ARBA" id="ARBA00022723"/>
    </source>
</evidence>
<dbReference type="SMART" id="SM00488">
    <property type="entry name" value="DEXDc2"/>
    <property type="match status" value="1"/>
</dbReference>
<comment type="function">
    <text evidence="20">ATP-dependent DNA helicase important for chromosome transmission and normal cell cycle progression in G(2)/M. May have a role in changing DNA topology to allow the loading of proteins involved in maintaining sister chromatid cohesion in the vicinity of the centromeres. Has a specific role in chromosome segregation during meiosis II.</text>
</comment>
<accession>A0ABQ8EYP5</accession>
<evidence type="ECO:0000256" key="5">
    <source>
        <dbReference type="ARBA" id="ARBA00017386"/>
    </source>
</evidence>
<evidence type="ECO:0000313" key="23">
    <source>
        <dbReference type="EMBL" id="KAH6588967.1"/>
    </source>
</evidence>
<dbReference type="PROSITE" id="PS00690">
    <property type="entry name" value="DEAH_ATP_HELICASE"/>
    <property type="match status" value="1"/>
</dbReference>
<evidence type="ECO:0000256" key="20">
    <source>
        <dbReference type="ARBA" id="ARBA00045702"/>
    </source>
</evidence>
<keyword evidence="7" id="KW-0547">Nucleotide-binding</keyword>
<dbReference type="InterPro" id="IPR014013">
    <property type="entry name" value="Helic_SF1/SF2_ATP-bd_DinG/Rad3"/>
</dbReference>
<keyword evidence="14" id="KW-0539">Nucleus</keyword>
<dbReference type="PROSITE" id="PS51193">
    <property type="entry name" value="HELICASE_ATP_BIND_2"/>
    <property type="match status" value="1"/>
</dbReference>
<dbReference type="SMART" id="SM00491">
    <property type="entry name" value="HELICc2"/>
    <property type="match status" value="1"/>
</dbReference>
<sequence length="838" mass="95100">MTDSSKIHKEIEFPFPFPPWTIQEQFMQSLYQTLDRSHVGIFESPTGTGKSLSIICASLKWLRDHQDATIDEMLCEQDNLDPPNNSTDEPDWVLAHDRDRRRNEIYERLERRKAFKEEREVRLKRIRDRENTSTKRSAFKRKAEEDVVVSTENCPTESYLVDEYDSDDKDSAQSILKLPLHSTYEDDIDANLDSIIGTQLIYCARTHSQISQFVNEIKKTVYGDIRCVTLGSRKNMCINQRVMNLKSLSKINDTCLDMHKRTKTQSNKSSKSSDGCPYHLEDPVQMVKFDDIVHSRIRDIEDIVKAGLQSSTCPYYGARHTSKTSEIICLPYNLLLQRSARESIGLRLENSVIILDEAHNIVDTMNSLYSYTVSLLQIRDCLRHLSLYFDRYQSRLSGRNVVYIKQLRMVLGAFSHFLQSRSFLRDVGDASIGNLLNQGNVKTIGSTDRAMTVSEFVDQAGIDHVNLVKILRYLEISRLPFKILGFSISEAARSDATVGSERPISTSVSPLACIQTFFTSLIDPDANGRIIYSYNTDPELCTVKYLLLNPADCFEPILRQARSVIFAGGTMSPIDDFIEQLLPSVPRDKIDVFTCGHVIKSTSLLPICVSRGPTGIEFNFSHEKRHSLEMIDEAGLAVANYCNVIPGGIVAFFVSYSYMESVVRRWRTSGIWDRISKRKTIFLEPASVGEVDRVLRDYVGVIDRVGKPGGEMSMEKSKSKPNPFLTGSLLLAVVSGKLSEGINFSDNMGRAVIMVGVPFANIASTELQERRSIRHKDDYATILFLDVRFKRDHIVKKLPEWIRSCGLVCPDQFGHTISLISKFFNSHQKVSNTIVQRV</sequence>
<evidence type="ECO:0000256" key="13">
    <source>
        <dbReference type="ARBA" id="ARBA00023235"/>
    </source>
</evidence>
<keyword evidence="11" id="KW-0408">Iron</keyword>
<evidence type="ECO:0000256" key="2">
    <source>
        <dbReference type="ARBA" id="ARBA00004123"/>
    </source>
</evidence>
<reference evidence="23 24" key="1">
    <citation type="submission" date="2021-02" db="EMBL/GenBank/DDBJ databases">
        <title>Variation within the Batrachochytrium salamandrivorans European outbreak.</title>
        <authorList>
            <person name="Kelly M."/>
            <person name="Pasmans F."/>
            <person name="Shea T.P."/>
            <person name="Munoz J.F."/>
            <person name="Carranza S."/>
            <person name="Cuomo C.A."/>
            <person name="Martel A."/>
        </authorList>
    </citation>
    <scope>NUCLEOTIDE SEQUENCE [LARGE SCALE GENOMIC DNA]</scope>
    <source>
        <strain evidence="23 24">AMFP18/2</strain>
    </source>
</reference>
<dbReference type="InterPro" id="IPR002464">
    <property type="entry name" value="DNA/RNA_helicase_DEAH_CS"/>
</dbReference>
<dbReference type="SUPFAM" id="SSF52540">
    <property type="entry name" value="P-loop containing nucleoside triphosphate hydrolases"/>
    <property type="match status" value="1"/>
</dbReference>
<dbReference type="Gene3D" id="3.40.50.300">
    <property type="entry name" value="P-loop containing nucleotide triphosphate hydrolases"/>
    <property type="match status" value="4"/>
</dbReference>
<dbReference type="InterPro" id="IPR010614">
    <property type="entry name" value="RAD3-like_helicase_DEAD"/>
</dbReference>
<evidence type="ECO:0000256" key="9">
    <source>
        <dbReference type="ARBA" id="ARBA00022806"/>
    </source>
</evidence>
<comment type="catalytic activity">
    <reaction evidence="21">
        <text>ATP + H2O = ADP + phosphate + H(+)</text>
        <dbReference type="Rhea" id="RHEA:13065"/>
        <dbReference type="ChEBI" id="CHEBI:15377"/>
        <dbReference type="ChEBI" id="CHEBI:15378"/>
        <dbReference type="ChEBI" id="CHEBI:30616"/>
        <dbReference type="ChEBI" id="CHEBI:43474"/>
        <dbReference type="ChEBI" id="CHEBI:456216"/>
        <dbReference type="EC" id="5.6.2.3"/>
    </reaction>
</comment>
<gene>
    <name evidence="23" type="ORF">BASA50_010388</name>
</gene>
<evidence type="ECO:0000259" key="22">
    <source>
        <dbReference type="PROSITE" id="PS51193"/>
    </source>
</evidence>
<evidence type="ECO:0000256" key="10">
    <source>
        <dbReference type="ARBA" id="ARBA00022840"/>
    </source>
</evidence>
<evidence type="ECO:0000256" key="21">
    <source>
        <dbReference type="ARBA" id="ARBA00048954"/>
    </source>
</evidence>
<evidence type="ECO:0000256" key="16">
    <source>
        <dbReference type="ARBA" id="ARBA00029709"/>
    </source>
</evidence>
<dbReference type="EC" id="5.6.2.3" evidence="17"/>
<dbReference type="InterPro" id="IPR045028">
    <property type="entry name" value="DinG/Rad3-like"/>
</dbReference>
<comment type="cofactor">
    <cofactor evidence="1">
        <name>[4Fe-4S] cluster</name>
        <dbReference type="ChEBI" id="CHEBI:49883"/>
    </cofactor>
</comment>
<keyword evidence="13" id="KW-0413">Isomerase</keyword>
<evidence type="ECO:0000256" key="15">
    <source>
        <dbReference type="ARBA" id="ARBA00023306"/>
    </source>
</evidence>
<comment type="similarity">
    <text evidence="3">Belongs to the DEAD box helicase family. DEAH subfamily. DDX11/CHL1 sub-subfamily.</text>
</comment>
<dbReference type="InterPro" id="IPR027417">
    <property type="entry name" value="P-loop_NTPase"/>
</dbReference>
<comment type="caution">
    <text evidence="23">The sequence shown here is derived from an EMBL/GenBank/DDBJ whole genome shotgun (WGS) entry which is preliminary data.</text>
</comment>
<keyword evidence="24" id="KW-1185">Reference proteome</keyword>
<keyword evidence="15" id="KW-0131">Cell cycle</keyword>
<evidence type="ECO:0000256" key="7">
    <source>
        <dbReference type="ARBA" id="ARBA00022741"/>
    </source>
</evidence>
<evidence type="ECO:0000256" key="18">
    <source>
        <dbReference type="ARBA" id="ARBA00044998"/>
    </source>
</evidence>